<feature type="domain" description="ACT" evidence="12">
    <location>
        <begin position="198"/>
        <end position="276"/>
    </location>
</feature>
<reference evidence="15" key="2">
    <citation type="submission" date="2015-01" db="EMBL/GenBank/DDBJ databases">
        <title>Comparative genome analysis of Bacillus coagulans HM-08, Clostridium butyricum HM-68, Bacillus subtilis HM-66 and Bacillus paralicheniformis BL-09.</title>
        <authorList>
            <person name="Zhang H."/>
        </authorList>
    </citation>
    <scope>NUCLEOTIDE SEQUENCE [LARGE SCALE GENOMIC DNA]</scope>
    <source>
        <strain evidence="15">HM-08</strain>
    </source>
</reference>
<dbReference type="GO" id="GO:0004664">
    <property type="term" value="F:prephenate dehydratase activity"/>
    <property type="evidence" value="ECO:0007669"/>
    <property type="project" value="UniProtKB-UniRule"/>
</dbReference>
<dbReference type="PROSITE" id="PS51671">
    <property type="entry name" value="ACT"/>
    <property type="match status" value="1"/>
</dbReference>
<dbReference type="EMBL" id="LRPN01000032">
    <property type="protein sequence ID" value="KWZ84196.1"/>
    <property type="molecule type" value="Genomic_DNA"/>
</dbReference>
<evidence type="ECO:0000256" key="3">
    <source>
        <dbReference type="ARBA" id="ARBA00021872"/>
    </source>
</evidence>
<evidence type="ECO:0000313" key="13">
    <source>
        <dbReference type="EMBL" id="AJO22431.1"/>
    </source>
</evidence>
<organism evidence="14 16">
    <name type="scientific">Heyndrickxia coagulans</name>
    <name type="common">Weizmannia coagulans</name>
    <dbReference type="NCBI Taxonomy" id="1398"/>
    <lineage>
        <taxon>Bacteria</taxon>
        <taxon>Bacillati</taxon>
        <taxon>Bacillota</taxon>
        <taxon>Bacilli</taxon>
        <taxon>Bacillales</taxon>
        <taxon>Bacillaceae</taxon>
        <taxon>Heyndrickxia</taxon>
    </lineage>
</organism>
<dbReference type="EC" id="4.2.1.51" evidence="2 10"/>
<reference evidence="13" key="1">
    <citation type="submission" date="2015-01" db="EMBL/GenBank/DDBJ databases">
        <title>Comparative genome analysis of Bacillus coagulans HM-08, Clostridium butyricum HM-68, Bacillus subtilis HM-66 and Bacillus licheniformis BL-09.</title>
        <authorList>
            <person name="Zhang H."/>
        </authorList>
    </citation>
    <scope>NUCLEOTIDE SEQUENCE [LARGE SCALE GENOMIC DNA]</scope>
    <source>
        <strain evidence="13">HM-08</strain>
    </source>
</reference>
<evidence type="ECO:0000259" key="11">
    <source>
        <dbReference type="PROSITE" id="PS51171"/>
    </source>
</evidence>
<dbReference type="InterPro" id="IPR018528">
    <property type="entry name" value="Preph_deHydtase_CS"/>
</dbReference>
<dbReference type="RefSeq" id="WP_014097874.1">
    <property type="nucleotide sequence ID" value="NZ_CABJCT010000002.1"/>
</dbReference>
<feature type="site" description="Essential for prephenate dehydratase activity" evidence="9">
    <location>
        <position position="175"/>
    </location>
</feature>
<accession>A0A0C5C6G7</accession>
<keyword evidence="7 10" id="KW-0456">Lyase</keyword>
<dbReference type="PIRSF" id="PIRSF001500">
    <property type="entry name" value="Chor_mut_pdt_Ppr"/>
    <property type="match status" value="1"/>
</dbReference>
<evidence type="ECO:0000256" key="10">
    <source>
        <dbReference type="RuleBase" id="RU361254"/>
    </source>
</evidence>
<feature type="domain" description="Prephenate dehydratase" evidence="11">
    <location>
        <begin position="2"/>
        <end position="182"/>
    </location>
</feature>
<name>A0A0C5C6G7_HEYCO</name>
<proteinExistence type="predicted"/>
<evidence type="ECO:0000256" key="5">
    <source>
        <dbReference type="ARBA" id="ARBA00023141"/>
    </source>
</evidence>
<dbReference type="CDD" id="cd04905">
    <property type="entry name" value="ACT_CM-PDT"/>
    <property type="match status" value="1"/>
</dbReference>
<dbReference type="GO" id="GO:0005737">
    <property type="term" value="C:cytoplasm"/>
    <property type="evidence" value="ECO:0007669"/>
    <property type="project" value="TreeGrafter"/>
</dbReference>
<dbReference type="InterPro" id="IPR002912">
    <property type="entry name" value="ACT_dom"/>
</dbReference>
<dbReference type="FunFam" id="3.40.190.10:FF:000064">
    <property type="entry name" value="Prephenate dehydratase"/>
    <property type="match status" value="1"/>
</dbReference>
<evidence type="ECO:0000256" key="7">
    <source>
        <dbReference type="ARBA" id="ARBA00023239"/>
    </source>
</evidence>
<evidence type="ECO:0000256" key="8">
    <source>
        <dbReference type="ARBA" id="ARBA00047848"/>
    </source>
</evidence>
<reference evidence="16" key="4">
    <citation type="submission" date="2016-01" db="EMBL/GenBank/DDBJ databases">
        <authorList>
            <person name="Mitreva M."/>
            <person name="Pepin K.H."/>
            <person name="Mihindukulasuriya K.A."/>
            <person name="Fulton R."/>
            <person name="Fronick C."/>
            <person name="O'Laughlin M."/>
            <person name="Miner T."/>
            <person name="Herter B."/>
            <person name="Rosa B.A."/>
            <person name="Cordes M."/>
            <person name="Tomlinson C."/>
            <person name="Wollam A."/>
            <person name="Palsikar V.B."/>
            <person name="Mardis E.R."/>
            <person name="Wilson R.K."/>
        </authorList>
    </citation>
    <scope>NUCLEOTIDE SEQUENCE [LARGE SCALE GENOMIC DNA]</scope>
    <source>
        <strain evidence="16">GED7749B</strain>
    </source>
</reference>
<protein>
    <recommendedName>
        <fullName evidence="3 10">Prephenate dehydratase</fullName>
        <shortName evidence="10">PDT</shortName>
        <ecNumber evidence="2 10">4.2.1.51</ecNumber>
    </recommendedName>
</protein>
<dbReference type="SUPFAM" id="SSF53850">
    <property type="entry name" value="Periplasmic binding protein-like II"/>
    <property type="match status" value="1"/>
</dbReference>
<dbReference type="GO" id="GO:0009094">
    <property type="term" value="P:L-phenylalanine biosynthetic process"/>
    <property type="evidence" value="ECO:0007669"/>
    <property type="project" value="UniProtKB-UniPathway"/>
</dbReference>
<dbReference type="PROSITE" id="PS00857">
    <property type="entry name" value="PREPHENATE_DEHYDR_1"/>
    <property type="match status" value="1"/>
</dbReference>
<evidence type="ECO:0000256" key="4">
    <source>
        <dbReference type="ARBA" id="ARBA00022605"/>
    </source>
</evidence>
<dbReference type="Pfam" id="PF00800">
    <property type="entry name" value="PDT"/>
    <property type="match status" value="1"/>
</dbReference>
<dbReference type="GeneID" id="93259370"/>
<evidence type="ECO:0000256" key="9">
    <source>
        <dbReference type="PIRSR" id="PIRSR001500-2"/>
    </source>
</evidence>
<keyword evidence="6 10" id="KW-0584">Phenylalanine biosynthesis</keyword>
<keyword evidence="5 10" id="KW-0057">Aromatic amino acid biosynthesis</keyword>
<dbReference type="EMBL" id="CP010525">
    <property type="protein sequence ID" value="AJO22431.1"/>
    <property type="molecule type" value="Genomic_DNA"/>
</dbReference>
<dbReference type="PROSITE" id="PS51171">
    <property type="entry name" value="PREPHENATE_DEHYDR_3"/>
    <property type="match status" value="1"/>
</dbReference>
<dbReference type="PANTHER" id="PTHR21022">
    <property type="entry name" value="PREPHENATE DEHYDRATASE P PROTEIN"/>
    <property type="match status" value="1"/>
</dbReference>
<dbReference type="UniPathway" id="UPA00121">
    <property type="reaction ID" value="UER00345"/>
</dbReference>
<keyword evidence="15" id="KW-1185">Reference proteome</keyword>
<evidence type="ECO:0000256" key="6">
    <source>
        <dbReference type="ARBA" id="ARBA00023222"/>
    </source>
</evidence>
<dbReference type="Proteomes" id="UP000070376">
    <property type="component" value="Unassembled WGS sequence"/>
</dbReference>
<dbReference type="STRING" id="1398.AB434_3635"/>
<dbReference type="PROSITE" id="PS00858">
    <property type="entry name" value="PREPHENATE_DEHYDR_2"/>
    <property type="match status" value="1"/>
</dbReference>
<dbReference type="Proteomes" id="UP000032024">
    <property type="component" value="Chromosome"/>
</dbReference>
<evidence type="ECO:0000313" key="15">
    <source>
        <dbReference type="Proteomes" id="UP000032024"/>
    </source>
</evidence>
<dbReference type="PANTHER" id="PTHR21022:SF19">
    <property type="entry name" value="PREPHENATE DEHYDRATASE-RELATED"/>
    <property type="match status" value="1"/>
</dbReference>
<dbReference type="AlphaFoldDB" id="A0A0C5C6G7"/>
<dbReference type="Gene3D" id="3.40.190.10">
    <property type="entry name" value="Periplasmic binding protein-like II"/>
    <property type="match status" value="2"/>
</dbReference>
<dbReference type="InterPro" id="IPR001086">
    <property type="entry name" value="Preph_deHydtase"/>
</dbReference>
<comment type="pathway">
    <text evidence="1 10">Amino-acid biosynthesis; L-phenylalanine biosynthesis; phenylpyruvate from prephenate: step 1/1.</text>
</comment>
<dbReference type="SUPFAM" id="SSF55021">
    <property type="entry name" value="ACT-like"/>
    <property type="match status" value="1"/>
</dbReference>
<dbReference type="CDD" id="cd13633">
    <property type="entry name" value="PBP2_Sa-PDT_like"/>
    <property type="match status" value="1"/>
</dbReference>
<reference evidence="14" key="3">
    <citation type="submission" date="2016-01" db="EMBL/GenBank/DDBJ databases">
        <authorList>
            <person name="Oliw E.H."/>
        </authorList>
    </citation>
    <scope>NUCLEOTIDE SEQUENCE [LARGE SCALE GENOMIC DNA]</scope>
    <source>
        <strain evidence="14">GED7749B</strain>
    </source>
</reference>
<evidence type="ECO:0000256" key="1">
    <source>
        <dbReference type="ARBA" id="ARBA00004741"/>
    </source>
</evidence>
<evidence type="ECO:0000256" key="2">
    <source>
        <dbReference type="ARBA" id="ARBA00013147"/>
    </source>
</evidence>
<gene>
    <name evidence="10" type="primary">pheA</name>
    <name evidence="14" type="ORF">HMPREF3213_00985</name>
    <name evidence="13" type="ORF">SB48_HM08orf02586</name>
</gene>
<comment type="catalytic activity">
    <reaction evidence="8 10">
        <text>prephenate + H(+) = 3-phenylpyruvate + CO2 + H2O</text>
        <dbReference type="Rhea" id="RHEA:21648"/>
        <dbReference type="ChEBI" id="CHEBI:15377"/>
        <dbReference type="ChEBI" id="CHEBI:15378"/>
        <dbReference type="ChEBI" id="CHEBI:16526"/>
        <dbReference type="ChEBI" id="CHEBI:18005"/>
        <dbReference type="ChEBI" id="CHEBI:29934"/>
        <dbReference type="EC" id="4.2.1.51"/>
    </reaction>
</comment>
<dbReference type="InterPro" id="IPR045865">
    <property type="entry name" value="ACT-like_dom_sf"/>
</dbReference>
<evidence type="ECO:0000313" key="16">
    <source>
        <dbReference type="Proteomes" id="UP000070376"/>
    </source>
</evidence>
<sequence>MKAAFFGPEATFTDIAVQSVFPEASRVAYRTIPECLEAVKTKQVDMAVVPLENALEGSVNLTVDYLYHEELPPIRAEIIVPIEQHFMVHPANAGAWRETEKIISHSHALAQCHQFLRREFRHAEVEAMGSTAAAAKYVSEHPELKWGAIANEMAAELYGLEIVRRAIHDYPFNHTRFIVLSNEELHIEKTPDFLKSTIMVTLPTDKAGSLHQVLSAFAWRKINLSKLESRPLKTGLGNYFFMIDLNHSLEEKLVRFSLEEIHALGCTVKELGTYYRYMADK</sequence>
<keyword evidence="4 10" id="KW-0028">Amino-acid biosynthesis</keyword>
<dbReference type="Gene3D" id="3.30.70.260">
    <property type="match status" value="1"/>
</dbReference>
<evidence type="ECO:0000313" key="14">
    <source>
        <dbReference type="EMBL" id="KWZ84196.1"/>
    </source>
</evidence>
<dbReference type="InterPro" id="IPR008242">
    <property type="entry name" value="Chor_mutase/pphenate_deHydtase"/>
</dbReference>
<evidence type="ECO:0000259" key="12">
    <source>
        <dbReference type="PROSITE" id="PS51671"/>
    </source>
</evidence>
<dbReference type="NCBIfam" id="NF008865">
    <property type="entry name" value="PRK11898.1"/>
    <property type="match status" value="1"/>
</dbReference>
<dbReference type="PATRIC" id="fig|1398.18.peg.1647"/>